<evidence type="ECO:0000313" key="2">
    <source>
        <dbReference type="Proteomes" id="UP000289996"/>
    </source>
</evidence>
<organism evidence="1 2">
    <name type="scientific">Lactiplantibacillus mudanjiangensis</name>
    <dbReference type="NCBI Taxonomy" id="1296538"/>
    <lineage>
        <taxon>Bacteria</taxon>
        <taxon>Bacillati</taxon>
        <taxon>Bacillota</taxon>
        <taxon>Bacilli</taxon>
        <taxon>Lactobacillales</taxon>
        <taxon>Lactobacillaceae</taxon>
        <taxon>Lactiplantibacillus</taxon>
    </lineage>
</organism>
<sequence>MYDLKTQLISDRDNYELANIKNQIVNANRDGQTAVVVKCLRKLKSEFIDYLRMQGIASEETGNDCEYRFTWYGLLIQNDKEGMD</sequence>
<dbReference type="Proteomes" id="UP000289996">
    <property type="component" value="Unassembled WGS sequence"/>
</dbReference>
<gene>
    <name evidence="1" type="ORF">MUDAN_MDHGFNIF_01733</name>
</gene>
<dbReference type="EMBL" id="UYIG01000174">
    <property type="protein sequence ID" value="VDG30180.1"/>
    <property type="molecule type" value="Genomic_DNA"/>
</dbReference>
<protein>
    <submittedName>
        <fullName evidence="1">Uncharacterized protein</fullName>
    </submittedName>
</protein>
<dbReference type="AlphaFoldDB" id="A0A660E3H9"/>
<dbReference type="RefSeq" id="WP_130846875.1">
    <property type="nucleotide sequence ID" value="NZ_UYIE01000035.1"/>
</dbReference>
<reference evidence="1 2" key="1">
    <citation type="submission" date="2018-11" db="EMBL/GenBank/DDBJ databases">
        <authorList>
            <person name="Wuyts S."/>
        </authorList>
    </citation>
    <scope>NUCLEOTIDE SEQUENCE [LARGE SCALE GENOMIC DNA]</scope>
    <source>
        <strain evidence="1">Lactobacillus mudanjiangensis AMBF249</strain>
    </source>
</reference>
<accession>A0A660E3H9</accession>
<keyword evidence="2" id="KW-1185">Reference proteome</keyword>
<proteinExistence type="predicted"/>
<evidence type="ECO:0000313" key="1">
    <source>
        <dbReference type="EMBL" id="VDG30180.1"/>
    </source>
</evidence>
<name>A0A660E3H9_9LACO</name>